<dbReference type="Pfam" id="PF20152">
    <property type="entry name" value="DUF6534"/>
    <property type="match status" value="1"/>
</dbReference>
<evidence type="ECO:0000313" key="5">
    <source>
        <dbReference type="Proteomes" id="UP000813824"/>
    </source>
</evidence>
<accession>A0A8K0UIL6</accession>
<keyword evidence="2" id="KW-0472">Membrane</keyword>
<feature type="compositionally biased region" description="Polar residues" evidence="1">
    <location>
        <begin position="317"/>
        <end position="329"/>
    </location>
</feature>
<proteinExistence type="predicted"/>
<keyword evidence="2" id="KW-1133">Transmembrane helix</keyword>
<dbReference type="AlphaFoldDB" id="A0A8K0UIL6"/>
<evidence type="ECO:0000256" key="2">
    <source>
        <dbReference type="SAM" id="Phobius"/>
    </source>
</evidence>
<feature type="transmembrane region" description="Helical" evidence="2">
    <location>
        <begin position="90"/>
        <end position="112"/>
    </location>
</feature>
<evidence type="ECO:0000313" key="4">
    <source>
        <dbReference type="EMBL" id="KAH8088911.1"/>
    </source>
</evidence>
<feature type="transmembrane region" description="Helical" evidence="2">
    <location>
        <begin position="20"/>
        <end position="40"/>
    </location>
</feature>
<feature type="transmembrane region" description="Helical" evidence="2">
    <location>
        <begin position="166"/>
        <end position="189"/>
    </location>
</feature>
<feature type="domain" description="DUF6534" evidence="3">
    <location>
        <begin position="174"/>
        <end position="261"/>
    </location>
</feature>
<keyword evidence="5" id="KW-1185">Reference proteome</keyword>
<comment type="caution">
    <text evidence="4">The sequence shown here is derived from an EMBL/GenBank/DDBJ whole genome shotgun (WGS) entry which is preliminary data.</text>
</comment>
<keyword evidence="2" id="KW-0812">Transmembrane</keyword>
<dbReference type="Proteomes" id="UP000813824">
    <property type="component" value="Unassembled WGS sequence"/>
</dbReference>
<dbReference type="PANTHER" id="PTHR40465:SF1">
    <property type="entry name" value="DUF6534 DOMAIN-CONTAINING PROTEIN"/>
    <property type="match status" value="1"/>
</dbReference>
<dbReference type="InterPro" id="IPR045339">
    <property type="entry name" value="DUF6534"/>
</dbReference>
<feature type="transmembrane region" description="Helical" evidence="2">
    <location>
        <begin position="124"/>
        <end position="146"/>
    </location>
</feature>
<name>A0A8K0UIL6_9AGAR</name>
<feature type="region of interest" description="Disordered" evidence="1">
    <location>
        <begin position="292"/>
        <end position="329"/>
    </location>
</feature>
<feature type="transmembrane region" description="Helical" evidence="2">
    <location>
        <begin position="210"/>
        <end position="231"/>
    </location>
</feature>
<organism evidence="4 5">
    <name type="scientific">Cristinia sonorae</name>
    <dbReference type="NCBI Taxonomy" id="1940300"/>
    <lineage>
        <taxon>Eukaryota</taxon>
        <taxon>Fungi</taxon>
        <taxon>Dikarya</taxon>
        <taxon>Basidiomycota</taxon>
        <taxon>Agaricomycotina</taxon>
        <taxon>Agaricomycetes</taxon>
        <taxon>Agaricomycetidae</taxon>
        <taxon>Agaricales</taxon>
        <taxon>Pleurotineae</taxon>
        <taxon>Stephanosporaceae</taxon>
        <taxon>Cristinia</taxon>
    </lineage>
</organism>
<gene>
    <name evidence="4" type="ORF">BXZ70DRAFT_499155</name>
</gene>
<dbReference type="PANTHER" id="PTHR40465">
    <property type="entry name" value="CHROMOSOME 1, WHOLE GENOME SHOTGUN SEQUENCE"/>
    <property type="match status" value="1"/>
</dbReference>
<reference evidence="4" key="1">
    <citation type="journal article" date="2021" name="New Phytol.">
        <title>Evolutionary innovations through gain and loss of genes in the ectomycorrhizal Boletales.</title>
        <authorList>
            <person name="Wu G."/>
            <person name="Miyauchi S."/>
            <person name="Morin E."/>
            <person name="Kuo A."/>
            <person name="Drula E."/>
            <person name="Varga T."/>
            <person name="Kohler A."/>
            <person name="Feng B."/>
            <person name="Cao Y."/>
            <person name="Lipzen A."/>
            <person name="Daum C."/>
            <person name="Hundley H."/>
            <person name="Pangilinan J."/>
            <person name="Johnson J."/>
            <person name="Barry K."/>
            <person name="LaButti K."/>
            <person name="Ng V."/>
            <person name="Ahrendt S."/>
            <person name="Min B."/>
            <person name="Choi I.G."/>
            <person name="Park H."/>
            <person name="Plett J.M."/>
            <person name="Magnuson J."/>
            <person name="Spatafora J.W."/>
            <person name="Nagy L.G."/>
            <person name="Henrissat B."/>
            <person name="Grigoriev I.V."/>
            <person name="Yang Z.L."/>
            <person name="Xu J."/>
            <person name="Martin F.M."/>
        </authorList>
    </citation>
    <scope>NUCLEOTIDE SEQUENCE</scope>
    <source>
        <strain evidence="4">KKN 215</strain>
    </source>
</reference>
<sequence>MSASPQPFVDLQLLAGPMLLAYLIHWGLFGVLTVQCYIYYIAFPKDRQASKAIVAVIITLETIQVGFLTYDAYRGFGRGWGDVGELNNVGLLWFGVTLMVGIITTVTQHFYAWRIYGLTGKQRYKVPLIISLLSLVQLGLDVWNGIATHRIGQMSKIATSVDFSVAIAWLSTTTLCDVIITISMFYFLWQAKRSSLSKRTSTVLTRLIKLTIETGFLTALFTIIELVLFVVRRDTTLYTIFLSATSKMYSNTLLAVLNSRVRVVGGRVQDTDTVNSINTPFSSVRFARDERETREYSSREGASLGPNVISKDFGRGETTTKTSSHLSFA</sequence>
<evidence type="ECO:0000259" key="3">
    <source>
        <dbReference type="Pfam" id="PF20152"/>
    </source>
</evidence>
<dbReference type="OrthoDB" id="2536347at2759"/>
<evidence type="ECO:0000256" key="1">
    <source>
        <dbReference type="SAM" id="MobiDB-lite"/>
    </source>
</evidence>
<feature type="transmembrane region" description="Helical" evidence="2">
    <location>
        <begin position="52"/>
        <end position="70"/>
    </location>
</feature>
<protein>
    <recommendedName>
        <fullName evidence="3">DUF6534 domain-containing protein</fullName>
    </recommendedName>
</protein>
<dbReference type="EMBL" id="JAEVFJ010000039">
    <property type="protein sequence ID" value="KAH8088911.1"/>
    <property type="molecule type" value="Genomic_DNA"/>
</dbReference>